<feature type="chain" id="PRO_5046064451" description="Secreted protein" evidence="2">
    <location>
        <begin position="51"/>
        <end position="249"/>
    </location>
</feature>
<name>A0ABP9JZE2_9SPHN</name>
<dbReference type="EMBL" id="BAABHV010000001">
    <property type="protein sequence ID" value="GAA5046276.1"/>
    <property type="molecule type" value="Genomic_DNA"/>
</dbReference>
<dbReference type="Proteomes" id="UP001500518">
    <property type="component" value="Unassembled WGS sequence"/>
</dbReference>
<feature type="region of interest" description="Disordered" evidence="1">
    <location>
        <begin position="1"/>
        <end position="23"/>
    </location>
</feature>
<keyword evidence="2" id="KW-0732">Signal</keyword>
<comment type="caution">
    <text evidence="3">The sequence shown here is derived from an EMBL/GenBank/DDBJ whole genome shotgun (WGS) entry which is preliminary data.</text>
</comment>
<evidence type="ECO:0000256" key="2">
    <source>
        <dbReference type="SAM" id="SignalP"/>
    </source>
</evidence>
<accession>A0ABP9JZE2</accession>
<sequence length="249" mass="26741">MTQTNFIMRSTGKMPYAPERKTEGSTMTRLLALTAASAIAAALATTPAAAQDDAGDRVNQVIIYGDDECPESTDDMITVCARLDESERYRIPPNLRTSSSPQNESWTQRALALEAVGDFGPLSCTPVGAGGDLGCTMEMIEAAYEERANSSDVRFAELIAEERAERLAAIDADAAATQARVEELEEAELQRRREAQGQPIPGEEVDPSAPPATIVDPDRVPPRDVPPPSFDDDEDQVPLDAAPPAEVPN</sequence>
<feature type="region of interest" description="Disordered" evidence="1">
    <location>
        <begin position="185"/>
        <end position="249"/>
    </location>
</feature>
<evidence type="ECO:0000313" key="3">
    <source>
        <dbReference type="EMBL" id="GAA5046276.1"/>
    </source>
</evidence>
<proteinExistence type="predicted"/>
<keyword evidence="4" id="KW-1185">Reference proteome</keyword>
<reference evidence="4" key="1">
    <citation type="journal article" date="2019" name="Int. J. Syst. Evol. Microbiol.">
        <title>The Global Catalogue of Microorganisms (GCM) 10K type strain sequencing project: providing services to taxonomists for standard genome sequencing and annotation.</title>
        <authorList>
            <consortium name="The Broad Institute Genomics Platform"/>
            <consortium name="The Broad Institute Genome Sequencing Center for Infectious Disease"/>
            <person name="Wu L."/>
            <person name="Ma J."/>
        </authorList>
    </citation>
    <scope>NUCLEOTIDE SEQUENCE [LARGE SCALE GENOMIC DNA]</scope>
    <source>
        <strain evidence="4">JCM 18014</strain>
    </source>
</reference>
<organism evidence="3 4">
    <name type="scientific">Erythrobacter westpacificensis</name>
    <dbReference type="NCBI Taxonomy" id="1055231"/>
    <lineage>
        <taxon>Bacteria</taxon>
        <taxon>Pseudomonadati</taxon>
        <taxon>Pseudomonadota</taxon>
        <taxon>Alphaproteobacteria</taxon>
        <taxon>Sphingomonadales</taxon>
        <taxon>Erythrobacteraceae</taxon>
        <taxon>Erythrobacter/Porphyrobacter group</taxon>
        <taxon>Erythrobacter</taxon>
    </lineage>
</organism>
<evidence type="ECO:0000313" key="4">
    <source>
        <dbReference type="Proteomes" id="UP001500518"/>
    </source>
</evidence>
<gene>
    <name evidence="3" type="ORF">GCM10023208_01530</name>
</gene>
<evidence type="ECO:0000256" key="1">
    <source>
        <dbReference type="SAM" id="MobiDB-lite"/>
    </source>
</evidence>
<protein>
    <recommendedName>
        <fullName evidence="5">Secreted protein</fullName>
    </recommendedName>
</protein>
<feature type="signal peptide" evidence="2">
    <location>
        <begin position="1"/>
        <end position="50"/>
    </location>
</feature>
<evidence type="ECO:0008006" key="5">
    <source>
        <dbReference type="Google" id="ProtNLM"/>
    </source>
</evidence>